<feature type="transmembrane region" description="Helical" evidence="2">
    <location>
        <begin position="118"/>
        <end position="141"/>
    </location>
</feature>
<accession>A0ABV7Y7J2</accession>
<dbReference type="RefSeq" id="WP_205121999.1">
    <property type="nucleotide sequence ID" value="NZ_JAFBCM010000001.1"/>
</dbReference>
<reference evidence="4" key="1">
    <citation type="journal article" date="2019" name="Int. J. Syst. Evol. Microbiol.">
        <title>The Global Catalogue of Microorganisms (GCM) 10K type strain sequencing project: providing services to taxonomists for standard genome sequencing and annotation.</title>
        <authorList>
            <consortium name="The Broad Institute Genomics Platform"/>
            <consortium name="The Broad Institute Genome Sequencing Center for Infectious Disease"/>
            <person name="Wu L."/>
            <person name="Ma J."/>
        </authorList>
    </citation>
    <scope>NUCLEOTIDE SEQUENCE [LARGE SCALE GENOMIC DNA]</scope>
    <source>
        <strain evidence="4">CGMCC 4.7241</strain>
    </source>
</reference>
<comment type="caution">
    <text evidence="3">The sequence shown here is derived from an EMBL/GenBank/DDBJ whole genome shotgun (WGS) entry which is preliminary data.</text>
</comment>
<name>A0ABV7Y7J2_9ACTN</name>
<organism evidence="3 4">
    <name type="scientific">Tenggerimyces flavus</name>
    <dbReference type="NCBI Taxonomy" id="1708749"/>
    <lineage>
        <taxon>Bacteria</taxon>
        <taxon>Bacillati</taxon>
        <taxon>Actinomycetota</taxon>
        <taxon>Actinomycetes</taxon>
        <taxon>Propionibacteriales</taxon>
        <taxon>Nocardioidaceae</taxon>
        <taxon>Tenggerimyces</taxon>
    </lineage>
</organism>
<evidence type="ECO:0000313" key="3">
    <source>
        <dbReference type="EMBL" id="MFC3759630.1"/>
    </source>
</evidence>
<sequence length="233" mass="24012">MTSIPADAGQPIIRAAGPPQEDETPDQLDREEPTPVSAAPVQTVEAVVPVPVEPGEPPAPVAAAKPGKRVGAFGAFFLILWLVMAALAVFVGILWAYPLAEQALSAGSVEPAPGILPGVRLTATTATIVVTGLAGVAGSVIRIIQKFAAWMGRGGVERSWVPWYFVTPFAAGLLGSFFGLAVTAGLIALDQQSSAQPRIAVLVVMGALAGLFSENVIQFLSGLVPSRGAPDER</sequence>
<feature type="transmembrane region" description="Helical" evidence="2">
    <location>
        <begin position="75"/>
        <end position="98"/>
    </location>
</feature>
<protein>
    <submittedName>
        <fullName evidence="3">Uncharacterized protein</fullName>
    </submittedName>
</protein>
<evidence type="ECO:0000256" key="2">
    <source>
        <dbReference type="SAM" id="Phobius"/>
    </source>
</evidence>
<proteinExistence type="predicted"/>
<evidence type="ECO:0000256" key="1">
    <source>
        <dbReference type="SAM" id="MobiDB-lite"/>
    </source>
</evidence>
<keyword evidence="2" id="KW-1133">Transmembrane helix</keyword>
<keyword evidence="4" id="KW-1185">Reference proteome</keyword>
<dbReference type="EMBL" id="JBHRZH010000001">
    <property type="protein sequence ID" value="MFC3759630.1"/>
    <property type="molecule type" value="Genomic_DNA"/>
</dbReference>
<keyword evidence="2" id="KW-0812">Transmembrane</keyword>
<gene>
    <name evidence="3" type="ORF">ACFOUW_02150</name>
</gene>
<feature type="region of interest" description="Disordered" evidence="1">
    <location>
        <begin position="1"/>
        <end position="41"/>
    </location>
</feature>
<evidence type="ECO:0000313" key="4">
    <source>
        <dbReference type="Proteomes" id="UP001595699"/>
    </source>
</evidence>
<feature type="transmembrane region" description="Helical" evidence="2">
    <location>
        <begin position="161"/>
        <end position="187"/>
    </location>
</feature>
<keyword evidence="2" id="KW-0472">Membrane</keyword>
<feature type="transmembrane region" description="Helical" evidence="2">
    <location>
        <begin position="199"/>
        <end position="217"/>
    </location>
</feature>
<dbReference type="Proteomes" id="UP001595699">
    <property type="component" value="Unassembled WGS sequence"/>
</dbReference>